<reference evidence="9 10" key="1">
    <citation type="submission" date="2021-03" db="EMBL/GenBank/DDBJ databases">
        <title>Fibrella sp. HMF5036 genome sequencing and assembly.</title>
        <authorList>
            <person name="Kang H."/>
            <person name="Kim H."/>
            <person name="Bae S."/>
            <person name="Joh K."/>
        </authorList>
    </citation>
    <scope>NUCLEOTIDE SEQUENCE [LARGE SCALE GENOMIC DNA]</scope>
    <source>
        <strain evidence="9 10">HMF5036</strain>
    </source>
</reference>
<sequence length="353" mass="38801">MRWVLLVSSWLYSIPCQAQGGNGLQGEYYNGPAFNQKVLVRTDKQIDFSWDGYTLPAPGVSPKSFSVRWTGKLYAPVSGPYKFTAIVDDGMRVWVDGKLAMNEWRYQKQKVYGQAVALKAGQFYDLKIEYYNAGNGGYAQLNWNLVNESGKNPAFENAPQQKVSAQFLYNGPLPKPASPPPPKPVPPPALKQKPVPPAPIVTKKMPGVAPKAIISGLQPAITKPPGLSLAESTALPVAVATDGLTNQQIFFAQSDYQLMPAAFDVLDKVAYFMTRDTTLHLTAEGHTDNVGDSRLNLTLSEYRARVVRTYLCRKGVAEHRITAIGCGSIQSAVADESEAVRAQKRHVLLRFQK</sequence>
<dbReference type="InterPro" id="IPR050330">
    <property type="entry name" value="Bact_OuterMem_StrucFunc"/>
</dbReference>
<dbReference type="InterPro" id="IPR011658">
    <property type="entry name" value="PA14_dom"/>
</dbReference>
<dbReference type="SUPFAM" id="SSF103088">
    <property type="entry name" value="OmpA-like"/>
    <property type="match status" value="1"/>
</dbReference>
<dbReference type="InterPro" id="IPR006664">
    <property type="entry name" value="OMP_bac"/>
</dbReference>
<dbReference type="SMART" id="SM00758">
    <property type="entry name" value="PA14"/>
    <property type="match status" value="1"/>
</dbReference>
<evidence type="ECO:0000256" key="1">
    <source>
        <dbReference type="ARBA" id="ARBA00004442"/>
    </source>
</evidence>
<proteinExistence type="predicted"/>
<dbReference type="PROSITE" id="PS51123">
    <property type="entry name" value="OMPA_2"/>
    <property type="match status" value="1"/>
</dbReference>
<evidence type="ECO:0000256" key="6">
    <source>
        <dbReference type="SAM" id="SignalP"/>
    </source>
</evidence>
<feature type="domain" description="OmpA-like" evidence="7">
    <location>
        <begin position="238"/>
        <end position="353"/>
    </location>
</feature>
<dbReference type="RefSeq" id="WP_207338627.1">
    <property type="nucleotide sequence ID" value="NZ_JAFMYU010000035.1"/>
</dbReference>
<evidence type="ECO:0000259" key="7">
    <source>
        <dbReference type="PROSITE" id="PS51123"/>
    </source>
</evidence>
<gene>
    <name evidence="9" type="ORF">J2I48_26875</name>
</gene>
<dbReference type="InterPro" id="IPR006665">
    <property type="entry name" value="OmpA-like"/>
</dbReference>
<evidence type="ECO:0000256" key="5">
    <source>
        <dbReference type="SAM" id="MobiDB-lite"/>
    </source>
</evidence>
<organism evidence="9 10">
    <name type="scientific">Fibrella aquatilis</name>
    <dbReference type="NCBI Taxonomy" id="2817059"/>
    <lineage>
        <taxon>Bacteria</taxon>
        <taxon>Pseudomonadati</taxon>
        <taxon>Bacteroidota</taxon>
        <taxon>Cytophagia</taxon>
        <taxon>Cytophagales</taxon>
        <taxon>Spirosomataceae</taxon>
        <taxon>Fibrella</taxon>
    </lineage>
</organism>
<keyword evidence="6" id="KW-0732">Signal</keyword>
<feature type="region of interest" description="Disordered" evidence="5">
    <location>
        <begin position="169"/>
        <end position="192"/>
    </location>
</feature>
<comment type="caution">
    <text evidence="9">The sequence shown here is derived from an EMBL/GenBank/DDBJ whole genome shotgun (WGS) entry which is preliminary data.</text>
</comment>
<feature type="domain" description="PA14" evidence="8">
    <location>
        <begin position="19"/>
        <end position="158"/>
    </location>
</feature>
<keyword evidence="2 4" id="KW-0472">Membrane</keyword>
<keyword evidence="10" id="KW-1185">Reference proteome</keyword>
<comment type="subcellular location">
    <subcellularLocation>
        <location evidence="1">Cell outer membrane</location>
    </subcellularLocation>
</comment>
<dbReference type="PANTHER" id="PTHR30329:SF21">
    <property type="entry name" value="LIPOPROTEIN YIAD-RELATED"/>
    <property type="match status" value="1"/>
</dbReference>
<dbReference type="Pfam" id="PF07691">
    <property type="entry name" value="PA14"/>
    <property type="match status" value="1"/>
</dbReference>
<dbReference type="PANTHER" id="PTHR30329">
    <property type="entry name" value="STATOR ELEMENT OF FLAGELLAR MOTOR COMPLEX"/>
    <property type="match status" value="1"/>
</dbReference>
<accession>A0A939G901</accession>
<dbReference type="EMBL" id="JAFMYU010000035">
    <property type="protein sequence ID" value="MBO0934662.1"/>
    <property type="molecule type" value="Genomic_DNA"/>
</dbReference>
<dbReference type="PROSITE" id="PS51820">
    <property type="entry name" value="PA14"/>
    <property type="match status" value="1"/>
</dbReference>
<feature type="signal peptide" evidence="6">
    <location>
        <begin position="1"/>
        <end position="18"/>
    </location>
</feature>
<dbReference type="Pfam" id="PF00691">
    <property type="entry name" value="OmpA"/>
    <property type="match status" value="1"/>
</dbReference>
<dbReference type="Proteomes" id="UP000664795">
    <property type="component" value="Unassembled WGS sequence"/>
</dbReference>
<dbReference type="GO" id="GO:0009279">
    <property type="term" value="C:cell outer membrane"/>
    <property type="evidence" value="ECO:0007669"/>
    <property type="project" value="UniProtKB-SubCell"/>
</dbReference>
<keyword evidence="3" id="KW-0998">Cell outer membrane</keyword>
<dbReference type="SUPFAM" id="SSF56988">
    <property type="entry name" value="Anthrax protective antigen"/>
    <property type="match status" value="1"/>
</dbReference>
<evidence type="ECO:0000256" key="2">
    <source>
        <dbReference type="ARBA" id="ARBA00023136"/>
    </source>
</evidence>
<name>A0A939G901_9BACT</name>
<dbReference type="InterPro" id="IPR037524">
    <property type="entry name" value="PA14/GLEYA"/>
</dbReference>
<protein>
    <submittedName>
        <fullName evidence="9">OmpA family protein</fullName>
    </submittedName>
</protein>
<dbReference type="Gene3D" id="3.90.182.10">
    <property type="entry name" value="Toxin - Anthrax Protective Antigen,domain 1"/>
    <property type="match status" value="1"/>
</dbReference>
<evidence type="ECO:0000313" key="9">
    <source>
        <dbReference type="EMBL" id="MBO0934662.1"/>
    </source>
</evidence>
<dbReference type="PRINTS" id="PR01021">
    <property type="entry name" value="OMPADOMAIN"/>
</dbReference>
<dbReference type="Gene3D" id="3.30.1330.60">
    <property type="entry name" value="OmpA-like domain"/>
    <property type="match status" value="1"/>
</dbReference>
<evidence type="ECO:0000256" key="3">
    <source>
        <dbReference type="ARBA" id="ARBA00023237"/>
    </source>
</evidence>
<feature type="chain" id="PRO_5037864450" evidence="6">
    <location>
        <begin position="19"/>
        <end position="353"/>
    </location>
</feature>
<evidence type="ECO:0000256" key="4">
    <source>
        <dbReference type="PROSITE-ProRule" id="PRU00473"/>
    </source>
</evidence>
<evidence type="ECO:0000313" key="10">
    <source>
        <dbReference type="Proteomes" id="UP000664795"/>
    </source>
</evidence>
<feature type="compositionally biased region" description="Pro residues" evidence="5">
    <location>
        <begin position="173"/>
        <end position="192"/>
    </location>
</feature>
<evidence type="ECO:0000259" key="8">
    <source>
        <dbReference type="PROSITE" id="PS51820"/>
    </source>
</evidence>
<dbReference type="AlphaFoldDB" id="A0A939G901"/>
<dbReference type="CDD" id="cd07185">
    <property type="entry name" value="OmpA_C-like"/>
    <property type="match status" value="1"/>
</dbReference>
<dbReference type="InterPro" id="IPR036737">
    <property type="entry name" value="OmpA-like_sf"/>
</dbReference>